<dbReference type="EMBL" id="BLKG01000160">
    <property type="protein sequence ID" value="GFF97685.1"/>
    <property type="molecule type" value="Genomic_DNA"/>
</dbReference>
<dbReference type="Proteomes" id="UP000036893">
    <property type="component" value="Unassembled WGS sequence"/>
</dbReference>
<reference evidence="2 5" key="2">
    <citation type="submission" date="2020-01" db="EMBL/GenBank/DDBJ databases">
        <title>Draft genome sequence of Aspergillus udagawae IFM 53868.</title>
        <authorList>
            <person name="Takahashi H."/>
            <person name="Yaguchi T."/>
        </authorList>
    </citation>
    <scope>NUCLEOTIDE SEQUENCE [LARGE SCALE GENOMIC DNA]</scope>
    <source>
        <strain evidence="2 5">IFM 53868</strain>
    </source>
</reference>
<organism evidence="3 4">
    <name type="scientific">Aspergillus udagawae</name>
    <dbReference type="NCBI Taxonomy" id="91492"/>
    <lineage>
        <taxon>Eukaryota</taxon>
        <taxon>Fungi</taxon>
        <taxon>Dikarya</taxon>
        <taxon>Ascomycota</taxon>
        <taxon>Pezizomycotina</taxon>
        <taxon>Eurotiomycetes</taxon>
        <taxon>Eurotiomycetidae</taxon>
        <taxon>Eurotiales</taxon>
        <taxon>Aspergillaceae</taxon>
        <taxon>Aspergillus</taxon>
        <taxon>Aspergillus subgen. Fumigati</taxon>
    </lineage>
</organism>
<dbReference type="OrthoDB" id="9977941at2759"/>
<dbReference type="Proteomes" id="UP000465266">
    <property type="component" value="Unassembled WGS sequence"/>
</dbReference>
<reference evidence="3" key="1">
    <citation type="journal article" date="2015" name="Genome Announc.">
        <title>Draft Genome Sequence of the Pathogenic Filamentous Fungus Aspergillus udagawae Strain IFM 46973T.</title>
        <authorList>
            <person name="Kusuya Y."/>
            <person name="Takahashi-Nakaguchi A."/>
            <person name="Takahashi H."/>
            <person name="Yaguchi T."/>
        </authorList>
    </citation>
    <scope>NUCLEOTIDE SEQUENCE</scope>
    <source>
        <strain evidence="3">IFM 46973</strain>
    </source>
</reference>
<dbReference type="SUPFAM" id="SSF63829">
    <property type="entry name" value="Calcium-dependent phosphotriesterase"/>
    <property type="match status" value="1"/>
</dbReference>
<dbReference type="AlphaFoldDB" id="A0A8E0V2C6"/>
<name>A0A8E0V2C6_9EURO</name>
<evidence type="ECO:0000313" key="3">
    <source>
        <dbReference type="EMBL" id="GIC92398.1"/>
    </source>
</evidence>
<sequence>MPQSGALRHILWLLTFFQLSASLPLHAATTYPLTVIGRFAQPHTFENIATRHNGQLLLTSTASSTLYHVDPLRHDQINGIIDIPQTTGLLGIAELEEDVFYVISANLSSVQGVPGSNAIWRLDMRGHGSFSASNRTAKPEPPLSLVANISSAQLLNGMCRLSDHDATSLLISDSQAGRIFKLDAHTGSFQIIIDDEALKLSSEGLQVAVNGIHVQGSYLFFTNYNKGIFGRIPISLSTGIPTGPVEVIVQGVHGDDFAVSTDGKTAWIAMNGQNRLVEVDIPARSARVVAESSYLASASAVSFGRTLLDRDSLYISSAGVLDATIGINSNVTGGIVARVDLV</sequence>
<dbReference type="InterPro" id="IPR011042">
    <property type="entry name" value="6-blade_b-propeller_TolB-like"/>
</dbReference>
<dbReference type="Gene3D" id="2.120.10.30">
    <property type="entry name" value="TolB, C-terminal domain"/>
    <property type="match status" value="1"/>
</dbReference>
<feature type="chain" id="PRO_5041107690" description="SMP-30/Gluconolactonase/LRE-like region domain-containing protein" evidence="1">
    <location>
        <begin position="23"/>
        <end position="342"/>
    </location>
</feature>
<evidence type="ECO:0000313" key="5">
    <source>
        <dbReference type="Proteomes" id="UP000465266"/>
    </source>
</evidence>
<reference evidence="3" key="3">
    <citation type="submission" date="2021-01" db="EMBL/GenBank/DDBJ databases">
        <title>Pan-genome distribution and transcriptional activeness of fungal secondary metabolism genes in Aspergillus section Fumigati.</title>
        <authorList>
            <person name="Takahashi H."/>
            <person name="Umemura M."/>
            <person name="Ninomiya A."/>
            <person name="Kusuya Y."/>
            <person name="Urayama S."/>
            <person name="Shimizu M."/>
            <person name="Watanabe A."/>
            <person name="Kamei K."/>
            <person name="Yaguchi T."/>
            <person name="Hagiwara D."/>
        </authorList>
    </citation>
    <scope>NUCLEOTIDE SEQUENCE</scope>
    <source>
        <strain evidence="3">IFM 46973</strain>
    </source>
</reference>
<evidence type="ECO:0000313" key="4">
    <source>
        <dbReference type="Proteomes" id="UP000036893"/>
    </source>
</evidence>
<proteinExistence type="predicted"/>
<feature type="signal peptide" evidence="1">
    <location>
        <begin position="1"/>
        <end position="22"/>
    </location>
</feature>
<dbReference type="PANTHER" id="PTHR42060">
    <property type="entry name" value="NHL REPEAT-CONTAINING PROTEIN-RELATED"/>
    <property type="match status" value="1"/>
</dbReference>
<gene>
    <name evidence="3" type="ORF">Aud_008864</name>
    <name evidence="2" type="ORF">IFM53868_09307</name>
</gene>
<keyword evidence="5" id="KW-1185">Reference proteome</keyword>
<keyword evidence="1" id="KW-0732">Signal</keyword>
<evidence type="ECO:0000313" key="2">
    <source>
        <dbReference type="EMBL" id="GFF97685.1"/>
    </source>
</evidence>
<dbReference type="InterPro" id="IPR052998">
    <property type="entry name" value="Hetero-Diels-Alderase-like"/>
</dbReference>
<dbReference type="RefSeq" id="XP_043149664.1">
    <property type="nucleotide sequence ID" value="XM_043293729.1"/>
</dbReference>
<protein>
    <recommendedName>
        <fullName evidence="6">SMP-30/Gluconolactonase/LRE-like region domain-containing protein</fullName>
    </recommendedName>
</protein>
<evidence type="ECO:0000256" key="1">
    <source>
        <dbReference type="SAM" id="SignalP"/>
    </source>
</evidence>
<dbReference type="GeneID" id="66996341"/>
<dbReference type="PANTHER" id="PTHR42060:SF1">
    <property type="entry name" value="NHL REPEAT-CONTAINING PROTEIN"/>
    <property type="match status" value="1"/>
</dbReference>
<comment type="caution">
    <text evidence="3">The sequence shown here is derived from an EMBL/GenBank/DDBJ whole genome shotgun (WGS) entry which is preliminary data.</text>
</comment>
<accession>A0A8E0V2C6</accession>
<dbReference type="EMBL" id="BBXM02000007">
    <property type="protein sequence ID" value="GIC92398.1"/>
    <property type="molecule type" value="Genomic_DNA"/>
</dbReference>
<evidence type="ECO:0008006" key="6">
    <source>
        <dbReference type="Google" id="ProtNLM"/>
    </source>
</evidence>